<evidence type="ECO:0000313" key="1">
    <source>
        <dbReference type="EMBL" id="SDW65368.1"/>
    </source>
</evidence>
<evidence type="ECO:0000313" key="2">
    <source>
        <dbReference type="Proteomes" id="UP000198539"/>
    </source>
</evidence>
<accession>A0A1H2VAI5</accession>
<gene>
    <name evidence="1" type="ORF">SAMN04488238_1037</name>
</gene>
<dbReference type="Proteomes" id="UP000198539">
    <property type="component" value="Unassembled WGS sequence"/>
</dbReference>
<organism evidence="1 2">
    <name type="scientific">Roseicitreum antarcticum</name>
    <dbReference type="NCBI Taxonomy" id="564137"/>
    <lineage>
        <taxon>Bacteria</taxon>
        <taxon>Pseudomonadati</taxon>
        <taxon>Pseudomonadota</taxon>
        <taxon>Alphaproteobacteria</taxon>
        <taxon>Rhodobacterales</taxon>
        <taxon>Paracoccaceae</taxon>
        <taxon>Roseicitreum</taxon>
    </lineage>
</organism>
<dbReference type="AlphaFoldDB" id="A0A1H2VAI5"/>
<name>A0A1H2VAI5_9RHOB</name>
<protein>
    <submittedName>
        <fullName evidence="1">Uncharacterized protein</fullName>
    </submittedName>
</protein>
<proteinExistence type="predicted"/>
<keyword evidence="2" id="KW-1185">Reference proteome</keyword>
<dbReference type="EMBL" id="FNOM01000003">
    <property type="protein sequence ID" value="SDW65368.1"/>
    <property type="molecule type" value="Genomic_DNA"/>
</dbReference>
<sequence length="72" mass="8135">MEAILRENPGMARIGEPHALARTGISTMLELYAIGGEERIEFFIEHMREQWADKSNDGNPTLVALIDCYEGR</sequence>
<reference evidence="1 2" key="1">
    <citation type="submission" date="2016-10" db="EMBL/GenBank/DDBJ databases">
        <authorList>
            <person name="de Groot N.N."/>
        </authorList>
    </citation>
    <scope>NUCLEOTIDE SEQUENCE [LARGE SCALE GENOMIC DNA]</scope>
    <source>
        <strain evidence="1 2">CGMCC 1.8894</strain>
    </source>
</reference>